<evidence type="ECO:0000259" key="1">
    <source>
        <dbReference type="PROSITE" id="PS51186"/>
    </source>
</evidence>
<accession>A0ABW2TJU2</accession>
<dbReference type="InterPro" id="IPR016181">
    <property type="entry name" value="Acyl_CoA_acyltransferase"/>
</dbReference>
<evidence type="ECO:0000313" key="3">
    <source>
        <dbReference type="Proteomes" id="UP001596512"/>
    </source>
</evidence>
<dbReference type="Pfam" id="PF00583">
    <property type="entry name" value="Acetyltransf_1"/>
    <property type="match status" value="1"/>
</dbReference>
<reference evidence="3" key="1">
    <citation type="journal article" date="2019" name="Int. J. Syst. Evol. Microbiol.">
        <title>The Global Catalogue of Microorganisms (GCM) 10K type strain sequencing project: providing services to taxonomists for standard genome sequencing and annotation.</title>
        <authorList>
            <consortium name="The Broad Institute Genomics Platform"/>
            <consortium name="The Broad Institute Genome Sequencing Center for Infectious Disease"/>
            <person name="Wu L."/>
            <person name="Ma J."/>
        </authorList>
    </citation>
    <scope>NUCLEOTIDE SEQUENCE [LARGE SCALE GENOMIC DNA]</scope>
    <source>
        <strain evidence="3">JCM 17695</strain>
    </source>
</reference>
<evidence type="ECO:0000313" key="2">
    <source>
        <dbReference type="EMBL" id="MFC7613247.1"/>
    </source>
</evidence>
<name>A0ABW2TJU2_9PSEU</name>
<dbReference type="EMBL" id="JBHTEY010000004">
    <property type="protein sequence ID" value="MFC7613247.1"/>
    <property type="molecule type" value="Genomic_DNA"/>
</dbReference>
<gene>
    <name evidence="2" type="ORF">ACFQV2_06115</name>
</gene>
<dbReference type="CDD" id="cd04301">
    <property type="entry name" value="NAT_SF"/>
    <property type="match status" value="1"/>
</dbReference>
<protein>
    <submittedName>
        <fullName evidence="2">GNAT family N-acetyltransferase</fullName>
        <ecNumber evidence="2">2.3.-.-</ecNumber>
    </submittedName>
</protein>
<comment type="caution">
    <text evidence="2">The sequence shown here is derived from an EMBL/GenBank/DDBJ whole genome shotgun (WGS) entry which is preliminary data.</text>
</comment>
<dbReference type="Gene3D" id="3.40.630.30">
    <property type="match status" value="1"/>
</dbReference>
<sequence length="120" mass="13128">MEKVEKLCASGLWVAEIDGEPVGVLAVGTELQEWIPPADEPELYVRLLVSSRRHAGNDIGGALLRHARELARADGVDLLRVDCWAGDNGRLVGYYVRQGFTPTATFTVGEWPGQVLAMRP</sequence>
<dbReference type="GO" id="GO:0016746">
    <property type="term" value="F:acyltransferase activity"/>
    <property type="evidence" value="ECO:0007669"/>
    <property type="project" value="UniProtKB-KW"/>
</dbReference>
<dbReference type="Proteomes" id="UP001596512">
    <property type="component" value="Unassembled WGS sequence"/>
</dbReference>
<dbReference type="EC" id="2.3.-.-" evidence="2"/>
<dbReference type="SUPFAM" id="SSF55729">
    <property type="entry name" value="Acyl-CoA N-acyltransferases (Nat)"/>
    <property type="match status" value="1"/>
</dbReference>
<feature type="domain" description="N-acetyltransferase" evidence="1">
    <location>
        <begin position="1"/>
        <end position="120"/>
    </location>
</feature>
<keyword evidence="3" id="KW-1185">Reference proteome</keyword>
<dbReference type="PROSITE" id="PS51186">
    <property type="entry name" value="GNAT"/>
    <property type="match status" value="1"/>
</dbReference>
<keyword evidence="2" id="KW-0012">Acyltransferase</keyword>
<keyword evidence="2" id="KW-0808">Transferase</keyword>
<organism evidence="2 3">
    <name type="scientific">Actinokineospora soli</name>
    <dbReference type="NCBI Taxonomy" id="1048753"/>
    <lineage>
        <taxon>Bacteria</taxon>
        <taxon>Bacillati</taxon>
        <taxon>Actinomycetota</taxon>
        <taxon>Actinomycetes</taxon>
        <taxon>Pseudonocardiales</taxon>
        <taxon>Pseudonocardiaceae</taxon>
        <taxon>Actinokineospora</taxon>
    </lineage>
</organism>
<dbReference type="InterPro" id="IPR000182">
    <property type="entry name" value="GNAT_dom"/>
</dbReference>
<proteinExistence type="predicted"/>